<keyword evidence="7" id="KW-1185">Reference proteome</keyword>
<feature type="binding site" evidence="5">
    <location>
        <position position="211"/>
    </location>
    <ligand>
        <name>pyruvate</name>
        <dbReference type="ChEBI" id="CHEBI:15361"/>
    </ligand>
</feature>
<dbReference type="GO" id="GO:0008840">
    <property type="term" value="F:4-hydroxy-tetrahydrodipicolinate synthase activity"/>
    <property type="evidence" value="ECO:0007669"/>
    <property type="project" value="TreeGrafter"/>
</dbReference>
<feature type="active site" description="Schiff-base intermediate with substrate" evidence="4">
    <location>
        <position position="168"/>
    </location>
</feature>
<dbReference type="PANTHER" id="PTHR12128:SF66">
    <property type="entry name" value="4-HYDROXY-2-OXOGLUTARATE ALDOLASE, MITOCHONDRIAL"/>
    <property type="match status" value="1"/>
</dbReference>
<dbReference type="RefSeq" id="WP_185674399.1">
    <property type="nucleotide sequence ID" value="NZ_JACHVB010000013.1"/>
</dbReference>
<evidence type="ECO:0000256" key="3">
    <source>
        <dbReference type="PIRNR" id="PIRNR001365"/>
    </source>
</evidence>
<evidence type="ECO:0000313" key="6">
    <source>
        <dbReference type="EMBL" id="MBC2593392.1"/>
    </source>
</evidence>
<dbReference type="SUPFAM" id="SSF51569">
    <property type="entry name" value="Aldolase"/>
    <property type="match status" value="1"/>
</dbReference>
<comment type="similarity">
    <text evidence="1 3">Belongs to the DapA family.</text>
</comment>
<evidence type="ECO:0000256" key="2">
    <source>
        <dbReference type="ARBA" id="ARBA00023239"/>
    </source>
</evidence>
<proteinExistence type="inferred from homology"/>
<keyword evidence="2 3" id="KW-0456">Lyase</keyword>
<name>A0A842HAF4_9BACT</name>
<dbReference type="CDD" id="cd00408">
    <property type="entry name" value="DHDPS-like"/>
    <property type="match status" value="1"/>
</dbReference>
<feature type="active site" description="Proton donor/acceptor" evidence="4">
    <location>
        <position position="140"/>
    </location>
</feature>
<dbReference type="InterPro" id="IPR002220">
    <property type="entry name" value="DapA-like"/>
</dbReference>
<dbReference type="PRINTS" id="PR00146">
    <property type="entry name" value="DHPICSNTHASE"/>
</dbReference>
<gene>
    <name evidence="6" type="ORF">H5P28_03880</name>
</gene>
<reference evidence="6 7" key="1">
    <citation type="submission" date="2020-07" db="EMBL/GenBank/DDBJ databases">
        <authorList>
            <person name="Feng X."/>
        </authorList>
    </citation>
    <scope>NUCLEOTIDE SEQUENCE [LARGE SCALE GENOMIC DNA]</scope>
    <source>
        <strain evidence="6 7">JCM31066</strain>
    </source>
</reference>
<organism evidence="6 7">
    <name type="scientific">Ruficoccus amylovorans</name>
    <dbReference type="NCBI Taxonomy" id="1804625"/>
    <lineage>
        <taxon>Bacteria</taxon>
        <taxon>Pseudomonadati</taxon>
        <taxon>Verrucomicrobiota</taxon>
        <taxon>Opitutia</taxon>
        <taxon>Puniceicoccales</taxon>
        <taxon>Cerasicoccaceae</taxon>
        <taxon>Ruficoccus</taxon>
    </lineage>
</organism>
<dbReference type="PANTHER" id="PTHR12128">
    <property type="entry name" value="DIHYDRODIPICOLINATE SYNTHASE"/>
    <property type="match status" value="1"/>
</dbReference>
<sequence>MSDTKSSAPRRGLINALWTPTLADGSLDRPAIEAHLAFLRECGIDGVIALGSTGEFTRLDIPTRKELISLVAEQARPMAVLINVSDTRFDNVIELAAHAKTVGADGVALMPPSFFKLTPADVLEFLLRAAEKIELPVCLYNYPEVTNNRIDPCVIEAFADQVGMFGIKQSGAEFDYHHELAALAKKKGFTLFSASDRRLPEAFEIGAGGHIGGLPNFIPEIMRELYDACEAGDKAAIAQPLARMNAAIDAICKVPFPFDVAAGMEARGITPGAHKMPISPETQEKYRTAVEACRKLYAEWGLPQFQPCAAAAEV</sequence>
<evidence type="ECO:0000313" key="7">
    <source>
        <dbReference type="Proteomes" id="UP000546464"/>
    </source>
</evidence>
<comment type="caution">
    <text evidence="6">The sequence shown here is derived from an EMBL/GenBank/DDBJ whole genome shotgun (WGS) entry which is preliminary data.</text>
</comment>
<dbReference type="Gene3D" id="3.20.20.70">
    <property type="entry name" value="Aldolase class I"/>
    <property type="match status" value="1"/>
</dbReference>
<evidence type="ECO:0000256" key="5">
    <source>
        <dbReference type="PIRSR" id="PIRSR001365-2"/>
    </source>
</evidence>
<feature type="binding site" evidence="5">
    <location>
        <position position="53"/>
    </location>
    <ligand>
        <name>pyruvate</name>
        <dbReference type="ChEBI" id="CHEBI:15361"/>
    </ligand>
</feature>
<evidence type="ECO:0000256" key="4">
    <source>
        <dbReference type="PIRSR" id="PIRSR001365-1"/>
    </source>
</evidence>
<dbReference type="PIRSF" id="PIRSF001365">
    <property type="entry name" value="DHDPS"/>
    <property type="match status" value="1"/>
</dbReference>
<evidence type="ECO:0000256" key="1">
    <source>
        <dbReference type="ARBA" id="ARBA00007592"/>
    </source>
</evidence>
<dbReference type="SMART" id="SM01130">
    <property type="entry name" value="DHDPS"/>
    <property type="match status" value="1"/>
</dbReference>
<dbReference type="Pfam" id="PF00701">
    <property type="entry name" value="DHDPS"/>
    <property type="match status" value="1"/>
</dbReference>
<dbReference type="Proteomes" id="UP000546464">
    <property type="component" value="Unassembled WGS sequence"/>
</dbReference>
<dbReference type="EMBL" id="JACHVB010000013">
    <property type="protein sequence ID" value="MBC2593392.1"/>
    <property type="molecule type" value="Genomic_DNA"/>
</dbReference>
<dbReference type="InterPro" id="IPR013785">
    <property type="entry name" value="Aldolase_TIM"/>
</dbReference>
<protein>
    <submittedName>
        <fullName evidence="6">Dihydrodipicolinate synthase family protein</fullName>
    </submittedName>
</protein>
<dbReference type="AlphaFoldDB" id="A0A842HAF4"/>
<accession>A0A842HAF4</accession>